<dbReference type="HAMAP" id="MF_00183">
    <property type="entry name" value="DXP_reductoisom"/>
    <property type="match status" value="1"/>
</dbReference>
<accession>A0ABT8DZL3</accession>
<evidence type="ECO:0000259" key="12">
    <source>
        <dbReference type="Pfam" id="PF13288"/>
    </source>
</evidence>
<feature type="binding site" evidence="9">
    <location>
        <position position="222"/>
    </location>
    <ligand>
        <name>1-deoxy-D-xylulose 5-phosphate</name>
        <dbReference type="ChEBI" id="CHEBI:57792"/>
    </ligand>
</feature>
<evidence type="ECO:0000313" key="14">
    <source>
        <dbReference type="Proteomes" id="UP001228044"/>
    </source>
</evidence>
<dbReference type="InterPro" id="IPR003821">
    <property type="entry name" value="DXP_reductoisomerase"/>
</dbReference>
<feature type="binding site" evidence="9">
    <location>
        <position position="159"/>
    </location>
    <ligand>
        <name>1-deoxy-D-xylulose 5-phosphate</name>
        <dbReference type="ChEBI" id="CHEBI:57792"/>
    </ligand>
</feature>
<dbReference type="InterPro" id="IPR013644">
    <property type="entry name" value="DXP_reductoisomerase_C"/>
</dbReference>
<dbReference type="Pfam" id="PF13288">
    <property type="entry name" value="DXPR_C"/>
    <property type="match status" value="1"/>
</dbReference>
<evidence type="ECO:0000256" key="5">
    <source>
        <dbReference type="ARBA" id="ARBA00023002"/>
    </source>
</evidence>
<dbReference type="PIRSF" id="PIRSF006205">
    <property type="entry name" value="Dxp_reductismrs"/>
    <property type="match status" value="1"/>
</dbReference>
<comment type="similarity">
    <text evidence="2 9">Belongs to the DXR family.</text>
</comment>
<dbReference type="Gene3D" id="1.10.1740.10">
    <property type="match status" value="1"/>
</dbReference>
<keyword evidence="5 9" id="KW-0560">Oxidoreductase</keyword>
<keyword evidence="6 9" id="KW-0464">Manganese</keyword>
<feature type="binding site" evidence="9">
    <location>
        <position position="17"/>
    </location>
    <ligand>
        <name>NADPH</name>
        <dbReference type="ChEBI" id="CHEBI:57783"/>
    </ligand>
</feature>
<dbReference type="Proteomes" id="UP001228044">
    <property type="component" value="Unassembled WGS sequence"/>
</dbReference>
<evidence type="ECO:0000256" key="4">
    <source>
        <dbReference type="ARBA" id="ARBA00022857"/>
    </source>
</evidence>
<dbReference type="EC" id="1.1.1.267" evidence="9"/>
<evidence type="ECO:0000259" key="10">
    <source>
        <dbReference type="Pfam" id="PF02670"/>
    </source>
</evidence>
<dbReference type="InterPro" id="IPR036169">
    <property type="entry name" value="DXPR_C_sf"/>
</dbReference>
<dbReference type="InterPro" id="IPR013512">
    <property type="entry name" value="DXP_reductoisomerase_N"/>
</dbReference>
<feature type="binding site" evidence="9">
    <location>
        <position position="132"/>
    </location>
    <ligand>
        <name>1-deoxy-D-xylulose 5-phosphate</name>
        <dbReference type="ChEBI" id="CHEBI:57792"/>
    </ligand>
</feature>
<keyword evidence="14" id="KW-1185">Reference proteome</keyword>
<dbReference type="NCBIfam" id="NF009114">
    <property type="entry name" value="PRK12464.1"/>
    <property type="match status" value="1"/>
</dbReference>
<feature type="binding site" evidence="9">
    <location>
        <position position="227"/>
    </location>
    <ligand>
        <name>1-deoxy-D-xylulose 5-phosphate</name>
        <dbReference type="ChEBI" id="CHEBI:57792"/>
    </ligand>
</feature>
<keyword evidence="9" id="KW-0460">Magnesium</keyword>
<dbReference type="GO" id="GO:0030604">
    <property type="term" value="F:1-deoxy-D-xylulose-5-phosphate reductoisomerase activity"/>
    <property type="evidence" value="ECO:0007669"/>
    <property type="project" value="UniProtKB-EC"/>
</dbReference>
<keyword evidence="3 9" id="KW-0479">Metal-binding</keyword>
<comment type="catalytic activity">
    <reaction evidence="8">
        <text>2-C-methyl-D-erythritol 4-phosphate + NADP(+) = 1-deoxy-D-xylulose 5-phosphate + NADPH + H(+)</text>
        <dbReference type="Rhea" id="RHEA:13717"/>
        <dbReference type="ChEBI" id="CHEBI:15378"/>
        <dbReference type="ChEBI" id="CHEBI:57783"/>
        <dbReference type="ChEBI" id="CHEBI:57792"/>
        <dbReference type="ChEBI" id="CHEBI:58262"/>
        <dbReference type="ChEBI" id="CHEBI:58349"/>
        <dbReference type="EC" id="1.1.1.267"/>
    </reaction>
    <physiologicalReaction direction="right-to-left" evidence="8">
        <dbReference type="Rhea" id="RHEA:13719"/>
    </physiologicalReaction>
</comment>
<comment type="function">
    <text evidence="9">Catalyzes the NADPH-dependent rearrangement and reduction of 1-deoxy-D-xylulose-5-phosphate (DXP) to 2-C-methyl-D-erythritol 4-phosphate (MEP).</text>
</comment>
<feature type="binding site" evidence="9">
    <location>
        <position position="19"/>
    </location>
    <ligand>
        <name>NADPH</name>
        <dbReference type="ChEBI" id="CHEBI:57783"/>
    </ligand>
</feature>
<evidence type="ECO:0000256" key="8">
    <source>
        <dbReference type="ARBA" id="ARBA00048543"/>
    </source>
</evidence>
<feature type="binding site" evidence="9">
    <location>
        <position position="231"/>
    </location>
    <ligand>
        <name>Mn(2+)</name>
        <dbReference type="ChEBI" id="CHEBI:29035"/>
    </ligand>
</feature>
<keyword evidence="4 9" id="KW-0521">NADP</keyword>
<dbReference type="SUPFAM" id="SSF69055">
    <property type="entry name" value="1-deoxy-D-xylulose-5-phosphate reductoisomerase, C-terminal domain"/>
    <property type="match status" value="1"/>
</dbReference>
<dbReference type="NCBIfam" id="TIGR00243">
    <property type="entry name" value="Dxr"/>
    <property type="match status" value="1"/>
</dbReference>
<feature type="binding site" evidence="9">
    <location>
        <position position="209"/>
    </location>
    <ligand>
        <name>1-deoxy-D-xylulose 5-phosphate</name>
        <dbReference type="ChEBI" id="CHEBI:57792"/>
    </ligand>
</feature>
<evidence type="ECO:0000313" key="13">
    <source>
        <dbReference type="EMBL" id="MDN3923047.1"/>
    </source>
</evidence>
<dbReference type="RefSeq" id="WP_290361359.1">
    <property type="nucleotide sequence ID" value="NZ_JAUHHC010000007.1"/>
</dbReference>
<dbReference type="PANTHER" id="PTHR30525">
    <property type="entry name" value="1-DEOXY-D-XYLULOSE 5-PHOSPHATE REDUCTOISOMERASE"/>
    <property type="match status" value="1"/>
</dbReference>
<feature type="binding site" evidence="9">
    <location>
        <position position="186"/>
    </location>
    <ligand>
        <name>1-deoxy-D-xylulose 5-phosphate</name>
        <dbReference type="ChEBI" id="CHEBI:57792"/>
    </ligand>
</feature>
<feature type="binding site" evidence="9">
    <location>
        <position position="158"/>
    </location>
    <ligand>
        <name>1-deoxy-D-xylulose 5-phosphate</name>
        <dbReference type="ChEBI" id="CHEBI:57792"/>
    </ligand>
</feature>
<keyword evidence="7 9" id="KW-0414">Isoprene biosynthesis</keyword>
<evidence type="ECO:0000256" key="9">
    <source>
        <dbReference type="HAMAP-Rule" id="MF_00183"/>
    </source>
</evidence>
<dbReference type="Pfam" id="PF02670">
    <property type="entry name" value="DXP_reductoisom"/>
    <property type="match status" value="1"/>
</dbReference>
<dbReference type="EMBL" id="JAUHHC010000007">
    <property type="protein sequence ID" value="MDN3923047.1"/>
    <property type="molecule type" value="Genomic_DNA"/>
</dbReference>
<gene>
    <name evidence="13" type="primary">ispC</name>
    <name evidence="9" type="synonym">dxr</name>
    <name evidence="13" type="ORF">QWJ38_22395</name>
</gene>
<feature type="binding site" evidence="9">
    <location>
        <position position="157"/>
    </location>
    <ligand>
        <name>Mn(2+)</name>
        <dbReference type="ChEBI" id="CHEBI:29035"/>
    </ligand>
</feature>
<evidence type="ECO:0000259" key="11">
    <source>
        <dbReference type="Pfam" id="PF08436"/>
    </source>
</evidence>
<dbReference type="InterPro" id="IPR036291">
    <property type="entry name" value="NAD(P)-bd_dom_sf"/>
</dbReference>
<comment type="caution">
    <text evidence="13">The sequence shown here is derived from an EMBL/GenBank/DDBJ whole genome shotgun (WGS) entry which is preliminary data.</text>
</comment>
<sequence>MSASPQQRQRVSVLGSTGSIGVNTLDVLARHPERYEVFALSAMSRVDELAAQCLQWRPRFAVMPEAAKAAELRRVLREQGSQTEVLDGAAALAEIAAHPDVDAVMAAIVGAAGLAPCLAAARAGKRLLLANKEAIVVGGALFMQAVEQGGAMLLPVDSEHSAIFQCLPEDPSTWAQRIDHIVLTASGGPFRQRDPASLADVTPEQAVAHPNWVMGRKISVDSATMMNKALEVIEARWLFHLRPEQIKVVIHPQSIIHSMVVCRDRSVLAQLGTPDMRVPIAYALSFPERVESGAEQLDFLAKPTLTFEDADERRFPGLHLSWQALRAAEGSTAVLNAANEEAVAAFLERRLRFDHIYRVNRQSLEELHPEAGECASVEGLLALDARARRHAQALIAELSA</sequence>
<feature type="binding site" evidence="9">
    <location>
        <position position="18"/>
    </location>
    <ligand>
        <name>NADPH</name>
        <dbReference type="ChEBI" id="CHEBI:57783"/>
    </ligand>
</feature>
<feature type="binding site" evidence="9">
    <location>
        <position position="159"/>
    </location>
    <ligand>
        <name>Mn(2+)</name>
        <dbReference type="ChEBI" id="CHEBI:29035"/>
    </ligand>
</feature>
<feature type="binding site" evidence="9">
    <location>
        <position position="133"/>
    </location>
    <ligand>
        <name>NADPH</name>
        <dbReference type="ChEBI" id="CHEBI:57783"/>
    </ligand>
</feature>
<dbReference type="InterPro" id="IPR026877">
    <property type="entry name" value="DXPR_C"/>
</dbReference>
<proteinExistence type="inferred from homology"/>
<feature type="binding site" evidence="9">
    <location>
        <position position="215"/>
    </location>
    <ligand>
        <name>NADPH</name>
        <dbReference type="ChEBI" id="CHEBI:57783"/>
    </ligand>
</feature>
<comment type="pathway">
    <text evidence="1 9">Isoprenoid biosynthesis; isopentenyl diphosphate biosynthesis via DXP pathway; isopentenyl diphosphate from 1-deoxy-D-xylulose 5-phosphate: step 1/6.</text>
</comment>
<feature type="binding site" evidence="9">
    <location>
        <position position="231"/>
    </location>
    <ligand>
        <name>1-deoxy-D-xylulose 5-phosphate</name>
        <dbReference type="ChEBI" id="CHEBI:57792"/>
    </ligand>
</feature>
<dbReference type="Pfam" id="PF08436">
    <property type="entry name" value="DXP_redisom_C"/>
    <property type="match status" value="1"/>
</dbReference>
<feature type="binding site" evidence="9">
    <location>
        <position position="131"/>
    </location>
    <ligand>
        <name>NADPH</name>
        <dbReference type="ChEBI" id="CHEBI:57783"/>
    </ligand>
</feature>
<feature type="binding site" evidence="9">
    <location>
        <position position="228"/>
    </location>
    <ligand>
        <name>1-deoxy-D-xylulose 5-phosphate</name>
        <dbReference type="ChEBI" id="CHEBI:57792"/>
    </ligand>
</feature>
<dbReference type="Gene3D" id="3.40.50.720">
    <property type="entry name" value="NAD(P)-binding Rossmann-like Domain"/>
    <property type="match status" value="1"/>
</dbReference>
<dbReference type="SUPFAM" id="SSF51735">
    <property type="entry name" value="NAD(P)-binding Rossmann-fold domains"/>
    <property type="match status" value="1"/>
</dbReference>
<dbReference type="NCBIfam" id="NF003938">
    <property type="entry name" value="PRK05447.1-1"/>
    <property type="match status" value="1"/>
</dbReference>
<feature type="domain" description="1-deoxy-D-xylulose 5-phosphate reductoisomerase C-terminal" evidence="11">
    <location>
        <begin position="153"/>
        <end position="239"/>
    </location>
</feature>
<comment type="caution">
    <text evidence="9">Lacks conserved residue(s) required for the propagation of feature annotation.</text>
</comment>
<dbReference type="PANTHER" id="PTHR30525:SF0">
    <property type="entry name" value="1-DEOXY-D-XYLULOSE 5-PHOSPHATE REDUCTOISOMERASE, CHLOROPLASTIC"/>
    <property type="match status" value="1"/>
</dbReference>
<name>A0ABT8DZL3_9BURK</name>
<feature type="domain" description="1-deoxy-D-xylulose 5-phosphate reductoisomerase N-terminal" evidence="10">
    <location>
        <begin position="11"/>
        <end position="139"/>
    </location>
</feature>
<evidence type="ECO:0000256" key="1">
    <source>
        <dbReference type="ARBA" id="ARBA00005094"/>
    </source>
</evidence>
<organism evidence="13 14">
    <name type="scientific">Roseateles violae</name>
    <dbReference type="NCBI Taxonomy" id="3058042"/>
    <lineage>
        <taxon>Bacteria</taxon>
        <taxon>Pseudomonadati</taxon>
        <taxon>Pseudomonadota</taxon>
        <taxon>Betaproteobacteria</taxon>
        <taxon>Burkholderiales</taxon>
        <taxon>Sphaerotilaceae</taxon>
        <taxon>Roseateles</taxon>
    </lineage>
</organism>
<dbReference type="SUPFAM" id="SSF55347">
    <property type="entry name" value="Glyceraldehyde-3-phosphate dehydrogenase-like, C-terminal domain"/>
    <property type="match status" value="1"/>
</dbReference>
<protein>
    <recommendedName>
        <fullName evidence="9">1-deoxy-D-xylulose 5-phosphate reductoisomerase</fullName>
        <shortName evidence="9">DXP reductoisomerase</shortName>
        <ecNumber evidence="9">1.1.1.267</ecNumber>
    </recommendedName>
    <alternativeName>
        <fullName evidence="9">1-deoxyxylulose-5-phosphate reductoisomerase</fullName>
    </alternativeName>
    <alternativeName>
        <fullName evidence="9">2-C-methyl-D-erythritol 4-phosphate synthase</fullName>
    </alternativeName>
</protein>
<evidence type="ECO:0000256" key="7">
    <source>
        <dbReference type="ARBA" id="ARBA00023229"/>
    </source>
</evidence>
<evidence type="ECO:0000256" key="6">
    <source>
        <dbReference type="ARBA" id="ARBA00023211"/>
    </source>
</evidence>
<feature type="domain" description="DXP reductoisomerase C-terminal" evidence="12">
    <location>
        <begin position="271"/>
        <end position="389"/>
    </location>
</feature>
<evidence type="ECO:0000256" key="3">
    <source>
        <dbReference type="ARBA" id="ARBA00022723"/>
    </source>
</evidence>
<evidence type="ECO:0000256" key="2">
    <source>
        <dbReference type="ARBA" id="ARBA00006825"/>
    </source>
</evidence>
<reference evidence="13 14" key="1">
    <citation type="submission" date="2023-06" db="EMBL/GenBank/DDBJ databases">
        <title>Pelomonas sp. PFR6 16S ribosomal RNA gene Genome sequencing and assembly.</title>
        <authorList>
            <person name="Woo H."/>
        </authorList>
    </citation>
    <scope>NUCLEOTIDE SEQUENCE [LARGE SCALE GENOMIC DNA]</scope>
    <source>
        <strain evidence="13 14">PFR6</strain>
    </source>
</reference>
<feature type="binding site" evidence="9">
    <location>
        <position position="20"/>
    </location>
    <ligand>
        <name>NADPH</name>
        <dbReference type="ChEBI" id="CHEBI:57783"/>
    </ligand>
</feature>
<comment type="cofactor">
    <cofactor evidence="9">
        <name>Mg(2+)</name>
        <dbReference type="ChEBI" id="CHEBI:18420"/>
    </cofactor>
    <cofactor evidence="9">
        <name>Mn(2+)</name>
        <dbReference type="ChEBI" id="CHEBI:29035"/>
    </cofactor>
</comment>